<dbReference type="EMBL" id="JACOOJ010000020">
    <property type="protein sequence ID" value="MBC5633475.1"/>
    <property type="molecule type" value="Genomic_DNA"/>
</dbReference>
<dbReference type="Gene3D" id="3.30.1380.10">
    <property type="match status" value="1"/>
</dbReference>
<gene>
    <name evidence="2" type="ORF">H8S65_11960</name>
</gene>
<keyword evidence="3" id="KW-1185">Reference proteome</keyword>
<organism evidence="2 3">
    <name type="scientific">Parabacteroides hominis</name>
    <dbReference type="NCBI Taxonomy" id="2763057"/>
    <lineage>
        <taxon>Bacteria</taxon>
        <taxon>Pseudomonadati</taxon>
        <taxon>Bacteroidota</taxon>
        <taxon>Bacteroidia</taxon>
        <taxon>Bacteroidales</taxon>
        <taxon>Tannerellaceae</taxon>
        <taxon>Parabacteroides</taxon>
    </lineage>
</organism>
<proteinExistence type="predicted"/>
<reference evidence="2 3" key="1">
    <citation type="submission" date="2020-08" db="EMBL/GenBank/DDBJ databases">
        <title>Genome public.</title>
        <authorList>
            <person name="Liu C."/>
            <person name="Sun Q."/>
        </authorList>
    </citation>
    <scope>NUCLEOTIDE SEQUENCE [LARGE SCALE GENOMIC DNA]</scope>
    <source>
        <strain evidence="2 3">NSJ-79</strain>
    </source>
</reference>
<dbReference type="InterPro" id="IPR013230">
    <property type="entry name" value="Peptidase_M15A_C"/>
</dbReference>
<protein>
    <recommendedName>
        <fullName evidence="1">Peptidase M15A C-terminal domain-containing protein</fullName>
    </recommendedName>
</protein>
<evidence type="ECO:0000313" key="3">
    <source>
        <dbReference type="Proteomes" id="UP000651475"/>
    </source>
</evidence>
<dbReference type="Proteomes" id="UP000651475">
    <property type="component" value="Unassembled WGS sequence"/>
</dbReference>
<comment type="caution">
    <text evidence="2">The sequence shown here is derived from an EMBL/GenBank/DDBJ whole genome shotgun (WGS) entry which is preliminary data.</text>
</comment>
<dbReference type="InterPro" id="IPR009045">
    <property type="entry name" value="Zn_M74/Hedgehog-like"/>
</dbReference>
<evidence type="ECO:0000313" key="2">
    <source>
        <dbReference type="EMBL" id="MBC5633475.1"/>
    </source>
</evidence>
<accession>A0ABR7DPV9</accession>
<dbReference type="Pfam" id="PF08291">
    <property type="entry name" value="Peptidase_M15_3"/>
    <property type="match status" value="1"/>
</dbReference>
<dbReference type="SUPFAM" id="SSF55166">
    <property type="entry name" value="Hedgehog/DD-peptidase"/>
    <property type="match status" value="1"/>
</dbReference>
<name>A0ABR7DPV9_9BACT</name>
<evidence type="ECO:0000259" key="1">
    <source>
        <dbReference type="Pfam" id="PF08291"/>
    </source>
</evidence>
<sequence>MILSVKIRPIHVIGELTRSYAATENGLDNSPGETELAALKRLAVDVLEPLRECLGAPIIVTSGFRNPAVNRLVGGVAASQHTKGEAADCYTPLGARHLLDVLLENKLSFPHSFFLLCIAENVGQERRQFGQLAPDHPPVDPANGRPRKPCRLANSGCRTAWTAACRRLHRQERTGDGDRPVPPRHAVRFRFVRQFATIGLRLSTTGRTIVRQLRTRREDKRKEWGTAFFMGDSFGRCRLFGRAVTV</sequence>
<feature type="domain" description="Peptidase M15A C-terminal" evidence="1">
    <location>
        <begin position="15"/>
        <end position="91"/>
    </location>
</feature>